<evidence type="ECO:0000256" key="8">
    <source>
        <dbReference type="ARBA" id="ARBA00023288"/>
    </source>
</evidence>
<keyword evidence="6 10" id="KW-0472">Membrane</keyword>
<sequence length="373" mass="42688">MSLIDGKILRPFFVLSHVALIGLSAWQSPLSLQSPVAVIFWVPVLISLSLYFYVGLLDPGYVKPLDLCSSTEGQPIVPNTHKISVVSTANPPTTLGSVFNLQKFDLNDLKSSREAGFYDENSRVDVSVGESSYCGEEFDNLPDDRIEEWRSIYFRYNCDVPEKPLPSSPSIDMSLADSPKKPEDLDFPINDDSIQQDQINDKPKTEEILLRYCTICQQDQPLRAKHCKYCNKCVYRSDHHCTWIANCVGERNHCQFYWYLFFQTSEGIIAIIFLGISIDDKEDAGNWVSANIGRIILIFVIGACIAFAIFLFCLQTYLWSRNLTTWELISWNKITYLKDRPKDKGSPFNFGFLGNFKYFCKFHSKPKVWKPIN</sequence>
<organism evidence="12 13">
    <name type="scientific">Blepharisma stoltei</name>
    <dbReference type="NCBI Taxonomy" id="1481888"/>
    <lineage>
        <taxon>Eukaryota</taxon>
        <taxon>Sar</taxon>
        <taxon>Alveolata</taxon>
        <taxon>Ciliophora</taxon>
        <taxon>Postciliodesmatophora</taxon>
        <taxon>Heterotrichea</taxon>
        <taxon>Heterotrichida</taxon>
        <taxon>Blepharismidae</taxon>
        <taxon>Blepharisma</taxon>
    </lineage>
</organism>
<dbReference type="InterPro" id="IPR039859">
    <property type="entry name" value="PFA4/ZDH16/20/ERF2-like"/>
</dbReference>
<evidence type="ECO:0000256" key="10">
    <source>
        <dbReference type="RuleBase" id="RU079119"/>
    </source>
</evidence>
<keyword evidence="3 10" id="KW-0808">Transferase</keyword>
<reference evidence="12" key="1">
    <citation type="submission" date="2021-09" db="EMBL/GenBank/DDBJ databases">
        <authorList>
            <consortium name="AG Swart"/>
            <person name="Singh M."/>
            <person name="Singh A."/>
            <person name="Seah K."/>
            <person name="Emmerich C."/>
        </authorList>
    </citation>
    <scope>NUCLEOTIDE SEQUENCE</scope>
    <source>
        <strain evidence="12">ATCC30299</strain>
    </source>
</reference>
<comment type="similarity">
    <text evidence="2 10">Belongs to the DHHC palmitoyltransferase family.</text>
</comment>
<evidence type="ECO:0000256" key="4">
    <source>
        <dbReference type="ARBA" id="ARBA00022692"/>
    </source>
</evidence>
<dbReference type="GO" id="GO:0019706">
    <property type="term" value="F:protein-cysteine S-palmitoyltransferase activity"/>
    <property type="evidence" value="ECO:0007669"/>
    <property type="project" value="UniProtKB-EC"/>
</dbReference>
<evidence type="ECO:0000256" key="1">
    <source>
        <dbReference type="ARBA" id="ARBA00004127"/>
    </source>
</evidence>
<comment type="catalytic activity">
    <reaction evidence="10">
        <text>L-cysteinyl-[protein] + hexadecanoyl-CoA = S-hexadecanoyl-L-cysteinyl-[protein] + CoA</text>
        <dbReference type="Rhea" id="RHEA:36683"/>
        <dbReference type="Rhea" id="RHEA-COMP:10131"/>
        <dbReference type="Rhea" id="RHEA-COMP:11032"/>
        <dbReference type="ChEBI" id="CHEBI:29950"/>
        <dbReference type="ChEBI" id="CHEBI:57287"/>
        <dbReference type="ChEBI" id="CHEBI:57379"/>
        <dbReference type="ChEBI" id="CHEBI:74151"/>
        <dbReference type="EC" id="2.3.1.225"/>
    </reaction>
</comment>
<name>A0AAU9JIE1_9CILI</name>
<proteinExistence type="inferred from homology"/>
<evidence type="ECO:0000313" key="13">
    <source>
        <dbReference type="Proteomes" id="UP001162131"/>
    </source>
</evidence>
<keyword evidence="7" id="KW-0564">Palmitate</keyword>
<evidence type="ECO:0000256" key="7">
    <source>
        <dbReference type="ARBA" id="ARBA00023139"/>
    </source>
</evidence>
<evidence type="ECO:0000313" key="12">
    <source>
        <dbReference type="EMBL" id="CAG9326035.1"/>
    </source>
</evidence>
<keyword evidence="4 10" id="KW-0812">Transmembrane</keyword>
<dbReference type="AlphaFoldDB" id="A0AAU9JIE1"/>
<feature type="transmembrane region" description="Helical" evidence="10">
    <location>
        <begin position="36"/>
        <end position="54"/>
    </location>
</feature>
<dbReference type="InterPro" id="IPR001594">
    <property type="entry name" value="Palmitoyltrfase_DHHC"/>
</dbReference>
<dbReference type="PROSITE" id="PS50216">
    <property type="entry name" value="DHHC"/>
    <property type="match status" value="1"/>
</dbReference>
<accession>A0AAU9JIE1</accession>
<dbReference type="PANTHER" id="PTHR22883">
    <property type="entry name" value="ZINC FINGER DHHC DOMAIN CONTAINING PROTEIN"/>
    <property type="match status" value="1"/>
</dbReference>
<gene>
    <name evidence="12" type="ORF">BSTOLATCC_MIC40476</name>
</gene>
<evidence type="ECO:0000256" key="5">
    <source>
        <dbReference type="ARBA" id="ARBA00022989"/>
    </source>
</evidence>
<keyword evidence="8" id="KW-0449">Lipoprotein</keyword>
<dbReference type="EMBL" id="CAJZBQ010000040">
    <property type="protein sequence ID" value="CAG9326035.1"/>
    <property type="molecule type" value="Genomic_DNA"/>
</dbReference>
<evidence type="ECO:0000256" key="2">
    <source>
        <dbReference type="ARBA" id="ARBA00008574"/>
    </source>
</evidence>
<dbReference type="GO" id="GO:0005783">
    <property type="term" value="C:endoplasmic reticulum"/>
    <property type="evidence" value="ECO:0007669"/>
    <property type="project" value="TreeGrafter"/>
</dbReference>
<dbReference type="GO" id="GO:0006612">
    <property type="term" value="P:protein targeting to membrane"/>
    <property type="evidence" value="ECO:0007669"/>
    <property type="project" value="TreeGrafter"/>
</dbReference>
<feature type="transmembrane region" description="Helical" evidence="10">
    <location>
        <begin position="12"/>
        <end position="30"/>
    </location>
</feature>
<keyword evidence="9 10" id="KW-0012">Acyltransferase</keyword>
<evidence type="ECO:0000259" key="11">
    <source>
        <dbReference type="Pfam" id="PF01529"/>
    </source>
</evidence>
<feature type="transmembrane region" description="Helical" evidence="10">
    <location>
        <begin position="256"/>
        <end position="276"/>
    </location>
</feature>
<evidence type="ECO:0000256" key="3">
    <source>
        <dbReference type="ARBA" id="ARBA00022679"/>
    </source>
</evidence>
<feature type="domain" description="Palmitoyltransferase DHHC" evidence="11">
    <location>
        <begin position="210"/>
        <end position="331"/>
    </location>
</feature>
<dbReference type="Pfam" id="PF01529">
    <property type="entry name" value="DHHC"/>
    <property type="match status" value="1"/>
</dbReference>
<keyword evidence="5 10" id="KW-1133">Transmembrane helix</keyword>
<comment type="subcellular location">
    <subcellularLocation>
        <location evidence="1">Endomembrane system</location>
        <topology evidence="1">Multi-pass membrane protein</topology>
    </subcellularLocation>
</comment>
<keyword evidence="13" id="KW-1185">Reference proteome</keyword>
<dbReference type="PANTHER" id="PTHR22883:SF301">
    <property type="entry name" value="PALMITOYLTRANSFERASE ZDHHC12"/>
    <property type="match status" value="1"/>
</dbReference>
<feature type="transmembrane region" description="Helical" evidence="10">
    <location>
        <begin position="296"/>
        <end position="319"/>
    </location>
</feature>
<comment type="caution">
    <text evidence="12">The sequence shown here is derived from an EMBL/GenBank/DDBJ whole genome shotgun (WGS) entry which is preliminary data.</text>
</comment>
<dbReference type="EC" id="2.3.1.225" evidence="10"/>
<evidence type="ECO:0000256" key="9">
    <source>
        <dbReference type="ARBA" id="ARBA00023315"/>
    </source>
</evidence>
<dbReference type="Proteomes" id="UP001162131">
    <property type="component" value="Unassembled WGS sequence"/>
</dbReference>
<comment type="domain">
    <text evidence="10">The DHHC domain is required for palmitoyltransferase activity.</text>
</comment>
<dbReference type="GO" id="GO:0005794">
    <property type="term" value="C:Golgi apparatus"/>
    <property type="evidence" value="ECO:0007669"/>
    <property type="project" value="TreeGrafter"/>
</dbReference>
<protein>
    <recommendedName>
        <fullName evidence="10">Palmitoyltransferase</fullName>
        <ecNumber evidence="10">2.3.1.225</ecNumber>
    </recommendedName>
</protein>
<evidence type="ECO:0000256" key="6">
    <source>
        <dbReference type="ARBA" id="ARBA00023136"/>
    </source>
</evidence>